<evidence type="ECO:0000256" key="1">
    <source>
        <dbReference type="SAM" id="Phobius"/>
    </source>
</evidence>
<comment type="caution">
    <text evidence="2">The sequence shown here is derived from an EMBL/GenBank/DDBJ whole genome shotgun (WGS) entry which is preliminary data.</text>
</comment>
<evidence type="ECO:0000313" key="2">
    <source>
        <dbReference type="EMBL" id="GAG36904.1"/>
    </source>
</evidence>
<dbReference type="AlphaFoldDB" id="X0X141"/>
<evidence type="ECO:0008006" key="3">
    <source>
        <dbReference type="Google" id="ProtNLM"/>
    </source>
</evidence>
<name>X0X141_9ZZZZ</name>
<sequence length="84" mass="9957">LILWLGRRNRLHQAKMIFAAAVGPFGFSLFRFVVFHGYRTNLAWMDIWEEMTEFIFILGVILVLWFFRRSLFRRESGSDVADVA</sequence>
<gene>
    <name evidence="2" type="ORF">S01H1_61791</name>
</gene>
<dbReference type="EMBL" id="BARS01040547">
    <property type="protein sequence ID" value="GAG36904.1"/>
    <property type="molecule type" value="Genomic_DNA"/>
</dbReference>
<feature type="transmembrane region" description="Helical" evidence="1">
    <location>
        <begin position="16"/>
        <end position="35"/>
    </location>
</feature>
<feature type="non-terminal residue" evidence="2">
    <location>
        <position position="1"/>
    </location>
</feature>
<reference evidence="2" key="1">
    <citation type="journal article" date="2014" name="Front. Microbiol.">
        <title>High frequency of phylogenetically diverse reductive dehalogenase-homologous genes in deep subseafloor sedimentary metagenomes.</title>
        <authorList>
            <person name="Kawai M."/>
            <person name="Futagami T."/>
            <person name="Toyoda A."/>
            <person name="Takaki Y."/>
            <person name="Nishi S."/>
            <person name="Hori S."/>
            <person name="Arai W."/>
            <person name="Tsubouchi T."/>
            <person name="Morono Y."/>
            <person name="Uchiyama I."/>
            <person name="Ito T."/>
            <person name="Fujiyama A."/>
            <person name="Inagaki F."/>
            <person name="Takami H."/>
        </authorList>
    </citation>
    <scope>NUCLEOTIDE SEQUENCE</scope>
    <source>
        <strain evidence="2">Expedition CK06-06</strain>
    </source>
</reference>
<protein>
    <recommendedName>
        <fullName evidence="3">Prolipoprotein diacylglyceryl transferase</fullName>
    </recommendedName>
</protein>
<feature type="transmembrane region" description="Helical" evidence="1">
    <location>
        <begin position="47"/>
        <end position="67"/>
    </location>
</feature>
<proteinExistence type="predicted"/>
<accession>X0X141</accession>
<keyword evidence="1" id="KW-1133">Transmembrane helix</keyword>
<keyword evidence="1" id="KW-0472">Membrane</keyword>
<organism evidence="2">
    <name type="scientific">marine sediment metagenome</name>
    <dbReference type="NCBI Taxonomy" id="412755"/>
    <lineage>
        <taxon>unclassified sequences</taxon>
        <taxon>metagenomes</taxon>
        <taxon>ecological metagenomes</taxon>
    </lineage>
</organism>
<keyword evidence="1" id="KW-0812">Transmembrane</keyword>